<dbReference type="Pfam" id="PF24049">
    <property type="entry name" value="YOMG_N"/>
    <property type="match status" value="1"/>
</dbReference>
<dbReference type="Pfam" id="PF24058">
    <property type="entry name" value="DUF7359"/>
    <property type="match status" value="1"/>
</dbReference>
<evidence type="ECO:0000313" key="5">
    <source>
        <dbReference type="EMBL" id="MED3562238.1"/>
    </source>
</evidence>
<feature type="domain" description="DUF7359" evidence="3">
    <location>
        <begin position="531"/>
        <end position="652"/>
    </location>
</feature>
<proteinExistence type="predicted"/>
<dbReference type="InterPro" id="IPR057796">
    <property type="entry name" value="YOMG-like_N"/>
</dbReference>
<dbReference type="RefSeq" id="WP_327967139.1">
    <property type="nucleotide sequence ID" value="NZ_JARMQG010000084.1"/>
</dbReference>
<feature type="domain" description="YOMG-like N-terminal" evidence="2">
    <location>
        <begin position="17"/>
        <end position="107"/>
    </location>
</feature>
<dbReference type="InterPro" id="IPR055783">
    <property type="entry name" value="DUF7359"/>
</dbReference>
<evidence type="ECO:0000259" key="2">
    <source>
        <dbReference type="Pfam" id="PF24049"/>
    </source>
</evidence>
<gene>
    <name evidence="5" type="ORF">P4447_07205</name>
</gene>
<protein>
    <submittedName>
        <fullName evidence="5">Phage tail protein</fullName>
    </submittedName>
</protein>
<dbReference type="Pfam" id="PF24060">
    <property type="entry name" value="DUF7361"/>
    <property type="match status" value="1"/>
</dbReference>
<keyword evidence="6" id="KW-1185">Reference proteome</keyword>
<keyword evidence="1" id="KW-0175">Coiled coil</keyword>
<evidence type="ECO:0000313" key="6">
    <source>
        <dbReference type="Proteomes" id="UP001330749"/>
    </source>
</evidence>
<dbReference type="InterPro" id="IPR055785">
    <property type="entry name" value="DUF7361"/>
</dbReference>
<evidence type="ECO:0000259" key="4">
    <source>
        <dbReference type="Pfam" id="PF24060"/>
    </source>
</evidence>
<name>A0ABU6N864_9BACI</name>
<dbReference type="Proteomes" id="UP001330749">
    <property type="component" value="Unassembled WGS sequence"/>
</dbReference>
<organism evidence="5 6">
    <name type="scientific">Bacillus xiapuensis</name>
    <dbReference type="NCBI Taxonomy" id="2014075"/>
    <lineage>
        <taxon>Bacteria</taxon>
        <taxon>Bacillati</taxon>
        <taxon>Bacillota</taxon>
        <taxon>Bacilli</taxon>
        <taxon>Bacillales</taxon>
        <taxon>Bacillaceae</taxon>
        <taxon>Bacillus</taxon>
    </lineage>
</organism>
<comment type="caution">
    <text evidence="5">The sequence shown here is derived from an EMBL/GenBank/DDBJ whole genome shotgun (WGS) entry which is preliminary data.</text>
</comment>
<accession>A0ABU6N864</accession>
<dbReference type="EMBL" id="JARMQG010000084">
    <property type="protein sequence ID" value="MED3562238.1"/>
    <property type="molecule type" value="Genomic_DNA"/>
</dbReference>
<evidence type="ECO:0000259" key="3">
    <source>
        <dbReference type="Pfam" id="PF24058"/>
    </source>
</evidence>
<reference evidence="5 6" key="1">
    <citation type="submission" date="2023-03" db="EMBL/GenBank/DDBJ databases">
        <title>Bacillus Genome Sequencing.</title>
        <authorList>
            <person name="Dunlap C."/>
        </authorList>
    </citation>
    <scope>NUCLEOTIDE SEQUENCE [LARGE SCALE GENOMIC DNA]</scope>
    <source>
        <strain evidence="5 6">B-14544</strain>
    </source>
</reference>
<sequence>MNYIGETGKPISMSLALAKPNRKQTIIAHIKDVTNRKRIVKFNSINELTFSIPYEVVVNGNLVRNHVIDKIRERFLVRVKIDTFEEWYIITKIERSSSDQDWLNVSCFSLGYELKYKKIIDYVAKSYNLLEVANECFKGSGWKVGYIHPDFNLKRRQFDVSSKTLLDFINELCDTFEAYVTYDTINRTVNFLKEEQVSVYKGFWISYGKYLETLSDTTDLDEIVTRLVVNGNESASIVSVNPTGQSYLDDFSYFLFPFERDENRNVITSSYYMDDDLSHSILDYNELINKHDGEFKTLLQDKTNTEREKTEFENKKQELQSDLTIAQDNIRIAQSNNEDTSHLVDYRNSIQAKINIIQQSIDSLNRLIDENNKQINDLKEVLQLENNFSEDLLNELYKFVQIDEFSDDNIVDDEDLLVAAVKELKKRCIPTVNLSIGMVNFFEILGEKHDWDRLFIGDIIRVKHNKLGIDVKTTVTEMSFDYENLSIDITVSNSKKPQSIMDRMTNAIYTIDKVNTDYSKRKPNFISATTNFNTRNDRIREKPVSPEILNITHIENDNGSVNLSFSWSYPDINVIKNDAYDIDGFLIFLYTSDSNDGYSVGSGMTPETVYSVESSVKSHTFTSMAANRYYSIGIKAYRRVDTDVQSDGIIFSDIAIPLGNNLYPYLPSDVMKFKGTLNGYKTETTNVANTIPVRNKEGIIDTSITGSASSINGKELDTPNGIATLDENGIVKQLPNFPKMTFGDYTGDGTAQRKIVLGFTPALVKIYSTNKTESTLYIPSTSGGFLMSINSSTSYLLGTSDTDMSPTLTYGKLDVDGFVTGNGAGMFGNKLNTTYHWEAYYISS</sequence>
<evidence type="ECO:0000256" key="1">
    <source>
        <dbReference type="SAM" id="Coils"/>
    </source>
</evidence>
<feature type="coiled-coil region" evidence="1">
    <location>
        <begin position="295"/>
        <end position="336"/>
    </location>
</feature>
<feature type="domain" description="DUF7361" evidence="4">
    <location>
        <begin position="743"/>
        <end position="840"/>
    </location>
</feature>